<keyword evidence="6" id="KW-0812">Transmembrane</keyword>
<dbReference type="EMBL" id="JAAALK010000283">
    <property type="protein sequence ID" value="KAG8071152.1"/>
    <property type="molecule type" value="Genomic_DNA"/>
</dbReference>
<evidence type="ECO:0000256" key="13">
    <source>
        <dbReference type="RuleBase" id="RU000461"/>
    </source>
</evidence>
<dbReference type="InterPro" id="IPR017972">
    <property type="entry name" value="Cyt_P450_CS"/>
</dbReference>
<gene>
    <name evidence="14" type="ORF">GUJ93_ZPchr0006g43948</name>
</gene>
<organism evidence="14 15">
    <name type="scientific">Zizania palustris</name>
    <name type="common">Northern wild rice</name>
    <dbReference type="NCBI Taxonomy" id="103762"/>
    <lineage>
        <taxon>Eukaryota</taxon>
        <taxon>Viridiplantae</taxon>
        <taxon>Streptophyta</taxon>
        <taxon>Embryophyta</taxon>
        <taxon>Tracheophyta</taxon>
        <taxon>Spermatophyta</taxon>
        <taxon>Magnoliopsida</taxon>
        <taxon>Liliopsida</taxon>
        <taxon>Poales</taxon>
        <taxon>Poaceae</taxon>
        <taxon>BOP clade</taxon>
        <taxon>Oryzoideae</taxon>
        <taxon>Oryzeae</taxon>
        <taxon>Zizaniinae</taxon>
        <taxon>Zizania</taxon>
    </lineage>
</organism>
<evidence type="ECO:0008006" key="16">
    <source>
        <dbReference type="Google" id="ProtNLM"/>
    </source>
</evidence>
<comment type="cofactor">
    <cofactor evidence="1">
        <name>heme</name>
        <dbReference type="ChEBI" id="CHEBI:30413"/>
    </cofactor>
</comment>
<evidence type="ECO:0000256" key="4">
    <source>
        <dbReference type="ARBA" id="ARBA00010617"/>
    </source>
</evidence>
<evidence type="ECO:0000256" key="9">
    <source>
        <dbReference type="ARBA" id="ARBA00023002"/>
    </source>
</evidence>
<keyword evidence="11 13" id="KW-0503">Monooxygenase</keyword>
<dbReference type="GO" id="GO:0005506">
    <property type="term" value="F:iron ion binding"/>
    <property type="evidence" value="ECO:0007669"/>
    <property type="project" value="InterPro"/>
</dbReference>
<comment type="subcellular location">
    <subcellularLocation>
        <location evidence="2">Membrane</location>
        <topology evidence="2">Multi-pass membrane protein</topology>
    </subcellularLocation>
    <subcellularLocation>
        <location evidence="3">Membrane</location>
        <topology evidence="3">Single-pass membrane protein</topology>
    </subcellularLocation>
</comment>
<evidence type="ECO:0000256" key="6">
    <source>
        <dbReference type="ARBA" id="ARBA00022692"/>
    </source>
</evidence>
<evidence type="ECO:0000256" key="2">
    <source>
        <dbReference type="ARBA" id="ARBA00004141"/>
    </source>
</evidence>
<dbReference type="PANTHER" id="PTHR47953">
    <property type="entry name" value="OS08G0105600 PROTEIN"/>
    <property type="match status" value="1"/>
</dbReference>
<comment type="caution">
    <text evidence="14">The sequence shown here is derived from an EMBL/GenBank/DDBJ whole genome shotgun (WGS) entry which is preliminary data.</text>
</comment>
<evidence type="ECO:0000313" key="14">
    <source>
        <dbReference type="EMBL" id="KAG8071152.1"/>
    </source>
</evidence>
<evidence type="ECO:0000256" key="1">
    <source>
        <dbReference type="ARBA" id="ARBA00001971"/>
    </source>
</evidence>
<evidence type="ECO:0000256" key="3">
    <source>
        <dbReference type="ARBA" id="ARBA00004167"/>
    </source>
</evidence>
<evidence type="ECO:0000256" key="8">
    <source>
        <dbReference type="ARBA" id="ARBA00022989"/>
    </source>
</evidence>
<keyword evidence="10 13" id="KW-0408">Iron</keyword>
<dbReference type="Pfam" id="PF00067">
    <property type="entry name" value="p450"/>
    <property type="match status" value="1"/>
</dbReference>
<evidence type="ECO:0000256" key="12">
    <source>
        <dbReference type="ARBA" id="ARBA00023136"/>
    </source>
</evidence>
<keyword evidence="7 13" id="KW-0479">Metal-binding</keyword>
<dbReference type="Proteomes" id="UP000729402">
    <property type="component" value="Unassembled WGS sequence"/>
</dbReference>
<proteinExistence type="inferred from homology"/>
<evidence type="ECO:0000256" key="7">
    <source>
        <dbReference type="ARBA" id="ARBA00022723"/>
    </source>
</evidence>
<dbReference type="GO" id="GO:0016020">
    <property type="term" value="C:membrane"/>
    <property type="evidence" value="ECO:0007669"/>
    <property type="project" value="UniProtKB-SubCell"/>
</dbReference>
<keyword evidence="8" id="KW-1133">Transmembrane helix</keyword>
<dbReference type="PANTHER" id="PTHR47953:SF19">
    <property type="entry name" value="OS06G0641600 PROTEIN"/>
    <property type="match status" value="1"/>
</dbReference>
<keyword evidence="15" id="KW-1185">Reference proteome</keyword>
<dbReference type="CDD" id="cd11072">
    <property type="entry name" value="CYP71-like"/>
    <property type="match status" value="1"/>
</dbReference>
<reference evidence="14" key="2">
    <citation type="submission" date="2021-02" db="EMBL/GenBank/DDBJ databases">
        <authorList>
            <person name="Kimball J.A."/>
            <person name="Haas M.W."/>
            <person name="Macchietto M."/>
            <person name="Kono T."/>
            <person name="Duquette J."/>
            <person name="Shao M."/>
        </authorList>
    </citation>
    <scope>NUCLEOTIDE SEQUENCE</scope>
    <source>
        <tissue evidence="14">Fresh leaf tissue</tissue>
    </source>
</reference>
<dbReference type="OrthoDB" id="620821at2759"/>
<keyword evidence="9 13" id="KW-0560">Oxidoreductase</keyword>
<accession>A0A8J5STL2</accession>
<dbReference type="AlphaFoldDB" id="A0A8J5STL2"/>
<reference evidence="14" key="1">
    <citation type="journal article" date="2021" name="bioRxiv">
        <title>Whole Genome Assembly and Annotation of Northern Wild Rice, Zizania palustris L., Supports a Whole Genome Duplication in the Zizania Genus.</title>
        <authorList>
            <person name="Haas M."/>
            <person name="Kono T."/>
            <person name="Macchietto M."/>
            <person name="Millas R."/>
            <person name="McGilp L."/>
            <person name="Shao M."/>
            <person name="Duquette J."/>
            <person name="Hirsch C.N."/>
            <person name="Kimball J."/>
        </authorList>
    </citation>
    <scope>NUCLEOTIDE SEQUENCE</scope>
    <source>
        <tissue evidence="14">Fresh leaf tissue</tissue>
    </source>
</reference>
<dbReference type="FunFam" id="1.10.630.10:FF:000043">
    <property type="entry name" value="Cytochrome P450 99A2"/>
    <property type="match status" value="1"/>
</dbReference>
<dbReference type="GO" id="GO:0016705">
    <property type="term" value="F:oxidoreductase activity, acting on paired donors, with incorporation or reduction of molecular oxygen"/>
    <property type="evidence" value="ECO:0007669"/>
    <property type="project" value="InterPro"/>
</dbReference>
<dbReference type="GO" id="GO:0004497">
    <property type="term" value="F:monooxygenase activity"/>
    <property type="evidence" value="ECO:0007669"/>
    <property type="project" value="UniProtKB-KW"/>
</dbReference>
<protein>
    <recommendedName>
        <fullName evidence="16">Cytochrome P450</fullName>
    </recommendedName>
</protein>
<evidence type="ECO:0000256" key="5">
    <source>
        <dbReference type="ARBA" id="ARBA00022617"/>
    </source>
</evidence>
<evidence type="ECO:0000313" key="15">
    <source>
        <dbReference type="Proteomes" id="UP000729402"/>
    </source>
</evidence>
<keyword evidence="5 13" id="KW-0349">Heme</keyword>
<dbReference type="InterPro" id="IPR001128">
    <property type="entry name" value="Cyt_P450"/>
</dbReference>
<dbReference type="PROSITE" id="PS00086">
    <property type="entry name" value="CYTOCHROME_P450"/>
    <property type="match status" value="1"/>
</dbReference>
<dbReference type="InterPro" id="IPR052306">
    <property type="entry name" value="CYP450_71D"/>
</dbReference>
<evidence type="ECO:0000256" key="11">
    <source>
        <dbReference type="ARBA" id="ARBA00023033"/>
    </source>
</evidence>
<name>A0A8J5STL2_ZIZPA</name>
<keyword evidence="12" id="KW-0472">Membrane</keyword>
<comment type="similarity">
    <text evidence="4 13">Belongs to the cytochrome P450 family.</text>
</comment>
<dbReference type="GO" id="GO:0020037">
    <property type="term" value="F:heme binding"/>
    <property type="evidence" value="ECO:0007669"/>
    <property type="project" value="InterPro"/>
</dbReference>
<sequence length="437" mass="48938">MQIWFGEVPVVVVSTVEGAQEILKNQDLNFAERHVNSTIAVISFDATDMFFSPYNERWRQLRKLSMQELLTTARVRSFQAIREQEVARLMRDLAVSADAGAAVNLSSSVGNLINDIVMLCSVGSRCRYREEFLEALETAKQQLTWITVADLFPSSKLARMVGNAPRTALASRQRMERIIEQIIQERKDDMDSGGDVDAAGKESFVNVLLRLQKEGGTPISITNETIVGLLFDIFSGGSETSSTTLIWMMVELIRWPRVMAKAQAEVREALKGKSTITEDDTVGLSYIDMVIKETLRLHSPVPLLTHSCRETCKVMGYDVLKGTSVFVNVSAICRDPRYWEDAEEFKPERFETNNIDFKGSNFEFIPFGSGRRICPGMNLGLANMKIVLASLLYHFDWKLPDEMAPKDLDVREAPGIVASKLTSLHICPVTRVAPTIA</sequence>
<evidence type="ECO:0000256" key="10">
    <source>
        <dbReference type="ARBA" id="ARBA00023004"/>
    </source>
</evidence>